<dbReference type="AlphaFoldDB" id="G7KD40"/>
<dbReference type="EMBL" id="CM001221">
    <property type="protein sequence ID" value="AET00368.1"/>
    <property type="molecule type" value="Genomic_DNA"/>
</dbReference>
<keyword evidence="3" id="KW-1185">Reference proteome</keyword>
<evidence type="ECO:0000313" key="3">
    <source>
        <dbReference type="Proteomes" id="UP000002051"/>
    </source>
</evidence>
<organism evidence="1 3">
    <name type="scientific">Medicago truncatula</name>
    <name type="common">Barrel medic</name>
    <name type="synonym">Medicago tribuloides</name>
    <dbReference type="NCBI Taxonomy" id="3880"/>
    <lineage>
        <taxon>Eukaryota</taxon>
        <taxon>Viridiplantae</taxon>
        <taxon>Streptophyta</taxon>
        <taxon>Embryophyta</taxon>
        <taxon>Tracheophyta</taxon>
        <taxon>Spermatophyta</taxon>
        <taxon>Magnoliopsida</taxon>
        <taxon>eudicotyledons</taxon>
        <taxon>Gunneridae</taxon>
        <taxon>Pentapetalae</taxon>
        <taxon>rosids</taxon>
        <taxon>fabids</taxon>
        <taxon>Fabales</taxon>
        <taxon>Fabaceae</taxon>
        <taxon>Papilionoideae</taxon>
        <taxon>50 kb inversion clade</taxon>
        <taxon>NPAAA clade</taxon>
        <taxon>Hologalegina</taxon>
        <taxon>IRL clade</taxon>
        <taxon>Trifolieae</taxon>
        <taxon>Medicago</taxon>
    </lineage>
</organism>
<proteinExistence type="predicted"/>
<reference evidence="1 3" key="2">
    <citation type="journal article" date="2014" name="BMC Genomics">
        <title>An improved genome release (version Mt4.0) for the model legume Medicago truncatula.</title>
        <authorList>
            <person name="Tang H."/>
            <person name="Krishnakumar V."/>
            <person name="Bidwell S."/>
            <person name="Rosen B."/>
            <person name="Chan A."/>
            <person name="Zhou S."/>
            <person name="Gentzbittel L."/>
            <person name="Childs K.L."/>
            <person name="Yandell M."/>
            <person name="Gundlach H."/>
            <person name="Mayer K.F."/>
            <person name="Schwartz D.C."/>
            <person name="Town C.D."/>
        </authorList>
    </citation>
    <scope>GENOME REANNOTATION</scope>
    <source>
        <strain evidence="2 3">cv. Jemalong A17</strain>
    </source>
</reference>
<protein>
    <submittedName>
        <fullName evidence="1">GDSL esterase/lipase plant-like protein</fullName>
    </submittedName>
</protein>
<name>G7KD40_MEDTR</name>
<evidence type="ECO:0000313" key="2">
    <source>
        <dbReference type="EnsemblPlants" id="AET00368"/>
    </source>
</evidence>
<dbReference type="SUPFAM" id="SSF53474">
    <property type="entry name" value="alpha/beta-Hydrolases"/>
    <property type="match status" value="1"/>
</dbReference>
<reference evidence="1 3" key="1">
    <citation type="journal article" date="2011" name="Nature">
        <title>The Medicago genome provides insight into the evolution of rhizobial symbioses.</title>
        <authorList>
            <person name="Young N.D."/>
            <person name="Debelle F."/>
            <person name="Oldroyd G.E."/>
            <person name="Geurts R."/>
            <person name="Cannon S.B."/>
            <person name="Udvardi M.K."/>
            <person name="Benedito V.A."/>
            <person name="Mayer K.F."/>
            <person name="Gouzy J."/>
            <person name="Schoof H."/>
            <person name="Van de Peer Y."/>
            <person name="Proost S."/>
            <person name="Cook D.R."/>
            <person name="Meyers B.C."/>
            <person name="Spannagl M."/>
            <person name="Cheung F."/>
            <person name="De Mita S."/>
            <person name="Krishnakumar V."/>
            <person name="Gundlach H."/>
            <person name="Zhou S."/>
            <person name="Mudge J."/>
            <person name="Bharti A.K."/>
            <person name="Murray J.D."/>
            <person name="Naoumkina M.A."/>
            <person name="Rosen B."/>
            <person name="Silverstein K.A."/>
            <person name="Tang H."/>
            <person name="Rombauts S."/>
            <person name="Zhao P.X."/>
            <person name="Zhou P."/>
            <person name="Barbe V."/>
            <person name="Bardou P."/>
            <person name="Bechner M."/>
            <person name="Bellec A."/>
            <person name="Berger A."/>
            <person name="Berges H."/>
            <person name="Bidwell S."/>
            <person name="Bisseling T."/>
            <person name="Choisne N."/>
            <person name="Couloux A."/>
            <person name="Denny R."/>
            <person name="Deshpande S."/>
            <person name="Dai X."/>
            <person name="Doyle J.J."/>
            <person name="Dudez A.M."/>
            <person name="Farmer A.D."/>
            <person name="Fouteau S."/>
            <person name="Franken C."/>
            <person name="Gibelin C."/>
            <person name="Gish J."/>
            <person name="Goldstein S."/>
            <person name="Gonzalez A.J."/>
            <person name="Green P.J."/>
            <person name="Hallab A."/>
            <person name="Hartog M."/>
            <person name="Hua A."/>
            <person name="Humphray S.J."/>
            <person name="Jeong D.H."/>
            <person name="Jing Y."/>
            <person name="Jocker A."/>
            <person name="Kenton S.M."/>
            <person name="Kim D.J."/>
            <person name="Klee K."/>
            <person name="Lai H."/>
            <person name="Lang C."/>
            <person name="Lin S."/>
            <person name="Macmil S.L."/>
            <person name="Magdelenat G."/>
            <person name="Matthews L."/>
            <person name="McCorrison J."/>
            <person name="Monaghan E.L."/>
            <person name="Mun J.H."/>
            <person name="Najar F.Z."/>
            <person name="Nicholson C."/>
            <person name="Noirot C."/>
            <person name="O'Bleness M."/>
            <person name="Paule C.R."/>
            <person name="Poulain J."/>
            <person name="Prion F."/>
            <person name="Qin B."/>
            <person name="Qu C."/>
            <person name="Retzel E.F."/>
            <person name="Riddle C."/>
            <person name="Sallet E."/>
            <person name="Samain S."/>
            <person name="Samson N."/>
            <person name="Sanders I."/>
            <person name="Saurat O."/>
            <person name="Scarpelli C."/>
            <person name="Schiex T."/>
            <person name="Segurens B."/>
            <person name="Severin A.J."/>
            <person name="Sherrier D.J."/>
            <person name="Shi R."/>
            <person name="Sims S."/>
            <person name="Singer S.R."/>
            <person name="Sinharoy S."/>
            <person name="Sterck L."/>
            <person name="Viollet A."/>
            <person name="Wang B.B."/>
            <person name="Wang K."/>
            <person name="Wang M."/>
            <person name="Wang X."/>
            <person name="Warfsmann J."/>
            <person name="Weissenbach J."/>
            <person name="White D.D."/>
            <person name="White J.D."/>
            <person name="Wiley G.B."/>
            <person name="Wincker P."/>
            <person name="Xing Y."/>
            <person name="Yang L."/>
            <person name="Yao Z."/>
            <person name="Ying F."/>
            <person name="Zhai J."/>
            <person name="Zhou L."/>
            <person name="Zuber A."/>
            <person name="Denarie J."/>
            <person name="Dixon R.A."/>
            <person name="May G.D."/>
            <person name="Schwartz D.C."/>
            <person name="Rogers J."/>
            <person name="Quetier F."/>
            <person name="Town C.D."/>
            <person name="Roe B.A."/>
        </authorList>
    </citation>
    <scope>NUCLEOTIDE SEQUENCE [LARGE SCALE GENOMIC DNA]</scope>
    <source>
        <strain evidence="1">A17</strain>
        <strain evidence="2 3">cv. Jemalong A17</strain>
    </source>
</reference>
<accession>G7KD40</accession>
<dbReference type="PANTHER" id="PTHR31479">
    <property type="entry name" value="ALPHA/BETA-HYDROLASES SUPERFAMILY PROTEIN"/>
    <property type="match status" value="1"/>
</dbReference>
<dbReference type="PANTHER" id="PTHR31479:SF3">
    <property type="entry name" value="ALPHA_BETA-HYDROLASES SUPERFAMILY PROTEIN"/>
    <property type="match status" value="1"/>
</dbReference>
<dbReference type="InterPro" id="IPR029058">
    <property type="entry name" value="AB_hydrolase_fold"/>
</dbReference>
<dbReference type="OrthoDB" id="1338605at2759"/>
<sequence>MLSIRDYRYKVHVKPTQILIDERDGSIFGAIFEWDRSAALSEFKPFKPVGAPRAVLALRGTLVRFPTMRRDFEDDFRFVAWESLKDSVRFKVAMDAVKSVYDTYGSRNVCIAGHSLGAEFGLQVGKELAKERINVETHLFNPPSVSLALSRGNIGEKAEYVWNRIKTVLPSSSEAHVSNDVDETCVMRLKRMIPRLSCLMDAGFGKRKWILHLYVNSNDWIRYFYVHSNGTRENMGEVESMDPTNQQNEAKLFVVSKENQKFLEAHSMKQWWSSDGNIELRHDIRNSKLVSAQLKSLNSSTPSQVILFYYLRYISLATSRVNIRDATDYLWSILKCVPRISGKAQISNGGEVKIARKENMDPEEGKISATHGKQWWPSDTKLHQALRDSKLHIRRQVRSLYIVTPWEVIKRLNPFISHPNCLNNIGQKEEFVWKWNSIKSILLSSSETQMKNDNNNKISSVPLKSWMPSLSGFRDVGFALSYVVEIVEKRKNLFRSSETQDSNDSEQTSILKDATFGVGKFVPYLYANKRSGGIGEKMVDKEDKGPLQ</sequence>
<dbReference type="eggNOG" id="ENOG502QSIH">
    <property type="taxonomic scope" value="Eukaryota"/>
</dbReference>
<evidence type="ECO:0000313" key="1">
    <source>
        <dbReference type="EMBL" id="AET00368.1"/>
    </source>
</evidence>
<reference evidence="2" key="3">
    <citation type="submission" date="2015-04" db="UniProtKB">
        <authorList>
            <consortium name="EnsemblPlants"/>
        </authorList>
    </citation>
    <scope>IDENTIFICATION</scope>
    <source>
        <strain evidence="2">cv. Jemalong A17</strain>
    </source>
</reference>
<dbReference type="Proteomes" id="UP000002051">
    <property type="component" value="Chromosome 5"/>
</dbReference>
<gene>
    <name evidence="2" type="primary">11442260</name>
    <name evidence="1" type="ordered locus">MTR_5g091230</name>
</gene>
<dbReference type="HOGENOM" id="CLU_024286_0_0_1"/>
<dbReference type="OMA" id="NDWIRYF"/>
<dbReference type="PaxDb" id="3880-AET00368"/>
<dbReference type="EnsemblPlants" id="AET00368">
    <property type="protein sequence ID" value="AET00368"/>
    <property type="gene ID" value="MTR_5g091230"/>
</dbReference>
<dbReference type="STRING" id="3880.G7KD40"/>